<sequence length="151" mass="16958">MWRDALASLLEIYRFVGRLLLSFFVAILQAAIANQVGTKGYRTTAAHVGSQFSDNITVAKSTRVPSPGFRSGANQAVARKLGCSSSYDGEPDSDQQQTKKQQAFRMTAWRFKLPSASEMEWMEETIQDKNVIGEADFRRTLCKSIQFELRP</sequence>
<dbReference type="AlphaFoldDB" id="A0AAV2CDZ8"/>
<gene>
    <name evidence="2" type="ORF">LTRI10_LOCUS2404</name>
</gene>
<protein>
    <submittedName>
        <fullName evidence="2">Uncharacterized protein</fullName>
    </submittedName>
</protein>
<accession>A0AAV2CDZ8</accession>
<dbReference type="EMBL" id="OZ034813">
    <property type="protein sequence ID" value="CAL1354603.1"/>
    <property type="molecule type" value="Genomic_DNA"/>
</dbReference>
<name>A0AAV2CDZ8_9ROSI</name>
<keyword evidence="1" id="KW-1133">Transmembrane helix</keyword>
<keyword evidence="3" id="KW-1185">Reference proteome</keyword>
<keyword evidence="1" id="KW-0472">Membrane</keyword>
<proteinExistence type="predicted"/>
<dbReference type="Proteomes" id="UP001497516">
    <property type="component" value="Chromosome 1"/>
</dbReference>
<evidence type="ECO:0000313" key="3">
    <source>
        <dbReference type="Proteomes" id="UP001497516"/>
    </source>
</evidence>
<reference evidence="2 3" key="1">
    <citation type="submission" date="2024-04" db="EMBL/GenBank/DDBJ databases">
        <authorList>
            <person name="Fracassetti M."/>
        </authorList>
    </citation>
    <scope>NUCLEOTIDE SEQUENCE [LARGE SCALE GENOMIC DNA]</scope>
</reference>
<organism evidence="2 3">
    <name type="scientific">Linum trigynum</name>
    <dbReference type="NCBI Taxonomy" id="586398"/>
    <lineage>
        <taxon>Eukaryota</taxon>
        <taxon>Viridiplantae</taxon>
        <taxon>Streptophyta</taxon>
        <taxon>Embryophyta</taxon>
        <taxon>Tracheophyta</taxon>
        <taxon>Spermatophyta</taxon>
        <taxon>Magnoliopsida</taxon>
        <taxon>eudicotyledons</taxon>
        <taxon>Gunneridae</taxon>
        <taxon>Pentapetalae</taxon>
        <taxon>rosids</taxon>
        <taxon>fabids</taxon>
        <taxon>Malpighiales</taxon>
        <taxon>Linaceae</taxon>
        <taxon>Linum</taxon>
    </lineage>
</organism>
<feature type="transmembrane region" description="Helical" evidence="1">
    <location>
        <begin position="12"/>
        <end position="32"/>
    </location>
</feature>
<evidence type="ECO:0000256" key="1">
    <source>
        <dbReference type="SAM" id="Phobius"/>
    </source>
</evidence>
<keyword evidence="1" id="KW-0812">Transmembrane</keyword>
<evidence type="ECO:0000313" key="2">
    <source>
        <dbReference type="EMBL" id="CAL1354603.1"/>
    </source>
</evidence>